<protein>
    <submittedName>
        <fullName evidence="2 3">Uncharacterized protein</fullName>
    </submittedName>
</protein>
<reference evidence="3" key="3">
    <citation type="submission" date="2018-08" db="UniProtKB">
        <authorList>
            <consortium name="EnsemblPlants"/>
        </authorList>
    </citation>
    <scope>IDENTIFICATION</scope>
    <source>
        <strain evidence="3">cv. Bd21</strain>
    </source>
</reference>
<reference evidence="2 3" key="1">
    <citation type="journal article" date="2010" name="Nature">
        <title>Genome sequencing and analysis of the model grass Brachypodium distachyon.</title>
        <authorList>
            <consortium name="International Brachypodium Initiative"/>
        </authorList>
    </citation>
    <scope>NUCLEOTIDE SEQUENCE [LARGE SCALE GENOMIC DNA]</scope>
    <source>
        <strain evidence="2 3">Bd21</strain>
    </source>
</reference>
<sequence length="139" mass="14574">MDSFLFLVSPSFPQSPLSTGATGVVPANAATRRHPQPTPDDRPFAPHPLVSKSPAEVRGSGWVREAAGVLLPAGGLPSPSSRLAPSPFRLPARVGRSGTRRLPGAAAGRGCTPVPFGLLHLESPLQIVLLLKSQLLLFF</sequence>
<name>A0A2K2D0D5_BRADI</name>
<proteinExistence type="predicted"/>
<dbReference type="AlphaFoldDB" id="A0A2K2D0D5"/>
<evidence type="ECO:0000313" key="4">
    <source>
        <dbReference type="Proteomes" id="UP000008810"/>
    </source>
</evidence>
<dbReference type="Gramene" id="PNT67725">
    <property type="protein sequence ID" value="PNT67725"/>
    <property type="gene ID" value="BRADI_3g30990v3"/>
</dbReference>
<evidence type="ECO:0000256" key="1">
    <source>
        <dbReference type="SAM" id="MobiDB-lite"/>
    </source>
</evidence>
<evidence type="ECO:0000313" key="2">
    <source>
        <dbReference type="EMBL" id="PNT67725.1"/>
    </source>
</evidence>
<dbReference type="EnsemblPlants" id="PNT67725">
    <property type="protein sequence ID" value="PNT67725"/>
    <property type="gene ID" value="BRADI_3g30990v3"/>
</dbReference>
<keyword evidence="4" id="KW-1185">Reference proteome</keyword>
<accession>A0A2K2D0D5</accession>
<feature type="compositionally biased region" description="Low complexity" evidence="1">
    <location>
        <begin position="76"/>
        <end position="91"/>
    </location>
</feature>
<dbReference type="Proteomes" id="UP000008810">
    <property type="component" value="Chromosome 3"/>
</dbReference>
<feature type="region of interest" description="Disordered" evidence="1">
    <location>
        <begin position="15"/>
        <end position="56"/>
    </location>
</feature>
<feature type="region of interest" description="Disordered" evidence="1">
    <location>
        <begin position="73"/>
        <end position="106"/>
    </location>
</feature>
<evidence type="ECO:0000313" key="3">
    <source>
        <dbReference type="EnsemblPlants" id="PNT67725"/>
    </source>
</evidence>
<gene>
    <name evidence="2" type="ORF">BRADI_3g30990v3</name>
</gene>
<dbReference type="EMBL" id="CM000882">
    <property type="protein sequence ID" value="PNT67725.1"/>
    <property type="molecule type" value="Genomic_DNA"/>
</dbReference>
<reference evidence="2" key="2">
    <citation type="submission" date="2017-06" db="EMBL/GenBank/DDBJ databases">
        <title>WGS assembly of Brachypodium distachyon.</title>
        <authorList>
            <consortium name="The International Brachypodium Initiative"/>
            <person name="Lucas S."/>
            <person name="Harmon-Smith M."/>
            <person name="Lail K."/>
            <person name="Tice H."/>
            <person name="Grimwood J."/>
            <person name="Bruce D."/>
            <person name="Barry K."/>
            <person name="Shu S."/>
            <person name="Lindquist E."/>
            <person name="Wang M."/>
            <person name="Pitluck S."/>
            <person name="Vogel J.P."/>
            <person name="Garvin D.F."/>
            <person name="Mockler T.C."/>
            <person name="Schmutz J."/>
            <person name="Rokhsar D."/>
            <person name="Bevan M.W."/>
        </authorList>
    </citation>
    <scope>NUCLEOTIDE SEQUENCE</scope>
    <source>
        <strain evidence="2">Bd21</strain>
    </source>
</reference>
<organism evidence="2">
    <name type="scientific">Brachypodium distachyon</name>
    <name type="common">Purple false brome</name>
    <name type="synonym">Trachynia distachya</name>
    <dbReference type="NCBI Taxonomy" id="15368"/>
    <lineage>
        <taxon>Eukaryota</taxon>
        <taxon>Viridiplantae</taxon>
        <taxon>Streptophyta</taxon>
        <taxon>Embryophyta</taxon>
        <taxon>Tracheophyta</taxon>
        <taxon>Spermatophyta</taxon>
        <taxon>Magnoliopsida</taxon>
        <taxon>Liliopsida</taxon>
        <taxon>Poales</taxon>
        <taxon>Poaceae</taxon>
        <taxon>BOP clade</taxon>
        <taxon>Pooideae</taxon>
        <taxon>Stipodae</taxon>
        <taxon>Brachypodieae</taxon>
        <taxon>Brachypodium</taxon>
    </lineage>
</organism>
<dbReference type="InParanoid" id="A0A2K2D0D5"/>